<feature type="region of interest" description="Disordered" evidence="10">
    <location>
        <begin position="752"/>
        <end position="805"/>
    </location>
</feature>
<evidence type="ECO:0000256" key="5">
    <source>
        <dbReference type="ARBA" id="ARBA00022946"/>
    </source>
</evidence>
<name>M8BXK4_AEGTA</name>
<feature type="coiled-coil region" evidence="9">
    <location>
        <begin position="694"/>
        <end position="738"/>
    </location>
</feature>
<evidence type="ECO:0000256" key="3">
    <source>
        <dbReference type="ARBA" id="ARBA00022692"/>
    </source>
</evidence>
<dbReference type="InterPro" id="IPR002528">
    <property type="entry name" value="MATE_fam"/>
</dbReference>
<dbReference type="Pfam" id="PF13812">
    <property type="entry name" value="PPR_3"/>
    <property type="match status" value="1"/>
</dbReference>
<evidence type="ECO:0000256" key="10">
    <source>
        <dbReference type="SAM" id="MobiDB-lite"/>
    </source>
</evidence>
<keyword evidence="5" id="KW-0809">Transit peptide</keyword>
<feature type="transmembrane region" description="Helical" evidence="8">
    <location>
        <begin position="303"/>
        <end position="322"/>
    </location>
</feature>
<feature type="transmembrane region" description="Helical" evidence="8">
    <location>
        <begin position="243"/>
        <end position="264"/>
    </location>
</feature>
<reference evidence="11" key="1">
    <citation type="submission" date="2015-06" db="UniProtKB">
        <authorList>
            <consortium name="EnsemblPlants"/>
        </authorList>
    </citation>
    <scope>IDENTIFICATION</scope>
</reference>
<dbReference type="GO" id="GO:0015297">
    <property type="term" value="F:antiporter activity"/>
    <property type="evidence" value="ECO:0007669"/>
    <property type="project" value="InterPro"/>
</dbReference>
<proteinExistence type="inferred from homology"/>
<dbReference type="InterPro" id="IPR002885">
    <property type="entry name" value="PPR_rpt"/>
</dbReference>
<feature type="transmembrane region" description="Helical" evidence="8">
    <location>
        <begin position="200"/>
        <end position="223"/>
    </location>
</feature>
<organism evidence="11">
    <name type="scientific">Aegilops tauschii</name>
    <name type="common">Tausch's goatgrass</name>
    <name type="synonym">Aegilops squarrosa</name>
    <dbReference type="NCBI Taxonomy" id="37682"/>
    <lineage>
        <taxon>Eukaryota</taxon>
        <taxon>Viridiplantae</taxon>
        <taxon>Streptophyta</taxon>
        <taxon>Embryophyta</taxon>
        <taxon>Tracheophyta</taxon>
        <taxon>Spermatophyta</taxon>
        <taxon>Magnoliopsida</taxon>
        <taxon>Liliopsida</taxon>
        <taxon>Poales</taxon>
        <taxon>Poaceae</taxon>
        <taxon>BOP clade</taxon>
        <taxon>Pooideae</taxon>
        <taxon>Triticodae</taxon>
        <taxon>Triticeae</taxon>
        <taxon>Triticinae</taxon>
        <taxon>Aegilops</taxon>
    </lineage>
</organism>
<dbReference type="SUPFAM" id="SSF48452">
    <property type="entry name" value="TPR-like"/>
    <property type="match status" value="1"/>
</dbReference>
<dbReference type="GO" id="GO:0016020">
    <property type="term" value="C:membrane"/>
    <property type="evidence" value="ECO:0007669"/>
    <property type="project" value="UniProtKB-SubCell"/>
</dbReference>
<feature type="transmembrane region" description="Helical" evidence="8">
    <location>
        <begin position="34"/>
        <end position="55"/>
    </location>
</feature>
<sequence length="805" mass="87550">MEEQLLATGTGKKGDDESPVLSEVKKQLRLAGPLVVGCLLQNVVQMISVMFVGHLGELALSAASMATSFANVTGFSLLGAALANAVSFLTNLSILALYVRLSPSCSRTWTGFSRDAFRGLAGFLKLAVPSALMVCMEWWSFELLVLLSGLLPNPKLETAVLSICLNTNSLAFMAPLGLGGAISTRVSNELGAGRPAAARLAARVVMLLALAVGASEGLVMLLVRDVWGYAYSNEAEVAAYVARMMPILAMSVVFDGLQCVLSGVVRGCGQQKMAAFGNLGAYYLVGIPAAFFFAFVFHLGGMGLWFGIWCGLVVQMLSLLAISECATDWDKEAMCHVIMVDGTPKETTGAGNSYQPRLQPHGFSDFYGINILVIRMVISWTKYSFSIFTVLIFRLLEWLYHGPSTDKLGGEPVLDGIVYGSLMKAYFLMGMEEKAMDCYKEVFAPESEVRFGTESYNEVLDALGKNQRLEDALNLFDRMLGEHDPPLRITVDVRSFSVMVDAYCAAGRFEDAIAVFRRMGEYKVVPDVAAYNNLIRHLGLNQLVDEAEVIHKEMGEHSLAADEETCVLLMEACFRADRVDDGISYFDRMAELELKPDASAYHRIVDGLVGLSLLDKAQEYFDQMREKEIHPSIATYETLLKAYVGVGATRLDDAAKVAKCVLLDENVVFSDVMRELLEGALRGEGREDDMAKLYEDVEREKAEAVLRAEEEKTRAEALAREERAARRAEAAAKDEAAAKASAAAIEAIIGHRRKTEGETAEPASTPNALDGGLLSRLGLSSPGQGAPQDTPIISTETKGDGQEQF</sequence>
<feature type="transmembrane region" description="Helical" evidence="8">
    <location>
        <begin position="159"/>
        <end position="179"/>
    </location>
</feature>
<dbReference type="Gene3D" id="1.25.40.10">
    <property type="entry name" value="Tetratricopeptide repeat domain"/>
    <property type="match status" value="3"/>
</dbReference>
<dbReference type="NCBIfam" id="TIGR00797">
    <property type="entry name" value="matE"/>
    <property type="match status" value="1"/>
</dbReference>
<protein>
    <recommendedName>
        <fullName evidence="8">Protein DETOXIFICATION</fullName>
    </recommendedName>
    <alternativeName>
        <fullName evidence="8">Multidrug and toxic compound extrusion protein</fullName>
    </alternativeName>
</protein>
<keyword evidence="4" id="KW-0677">Repeat</keyword>
<evidence type="ECO:0000256" key="1">
    <source>
        <dbReference type="ARBA" id="ARBA00004141"/>
    </source>
</evidence>
<comment type="caution">
    <text evidence="8">Lacks conserved residue(s) required for the propagation of feature annotation.</text>
</comment>
<keyword evidence="6 8" id="KW-1133">Transmembrane helix</keyword>
<dbReference type="Pfam" id="PF01554">
    <property type="entry name" value="MatE"/>
    <property type="match status" value="2"/>
</dbReference>
<feature type="compositionally biased region" description="Low complexity" evidence="10">
    <location>
        <begin position="769"/>
        <end position="785"/>
    </location>
</feature>
<feature type="transmembrane region" description="Helical" evidence="8">
    <location>
        <begin position="276"/>
        <end position="297"/>
    </location>
</feature>
<comment type="similarity">
    <text evidence="2 8">Belongs to the multi antimicrobial extrusion (MATE) (TC 2.A.66.1) family.</text>
</comment>
<dbReference type="Pfam" id="PF13041">
    <property type="entry name" value="PPR_2"/>
    <property type="match status" value="1"/>
</dbReference>
<evidence type="ECO:0000256" key="7">
    <source>
        <dbReference type="ARBA" id="ARBA00023136"/>
    </source>
</evidence>
<keyword evidence="3 8" id="KW-0812">Transmembrane</keyword>
<dbReference type="NCBIfam" id="TIGR00756">
    <property type="entry name" value="PPR"/>
    <property type="match status" value="3"/>
</dbReference>
<feature type="transmembrane region" description="Helical" evidence="8">
    <location>
        <begin position="75"/>
        <end position="99"/>
    </location>
</feature>
<evidence type="ECO:0000313" key="11">
    <source>
        <dbReference type="EnsemblPlants" id="EMT11569"/>
    </source>
</evidence>
<dbReference type="GO" id="GO:0042910">
    <property type="term" value="F:xenobiotic transmembrane transporter activity"/>
    <property type="evidence" value="ECO:0007669"/>
    <property type="project" value="InterPro"/>
</dbReference>
<keyword evidence="9" id="KW-0175">Coiled coil</keyword>
<dbReference type="PROSITE" id="PS51375">
    <property type="entry name" value="PPR"/>
    <property type="match status" value="5"/>
</dbReference>
<keyword evidence="7 8" id="KW-0472">Membrane</keyword>
<dbReference type="CDD" id="cd13132">
    <property type="entry name" value="MATE_eukaryotic"/>
    <property type="match status" value="1"/>
</dbReference>
<accession>M8BXK4</accession>
<dbReference type="PANTHER" id="PTHR11206">
    <property type="entry name" value="MULTIDRUG RESISTANCE PROTEIN"/>
    <property type="match status" value="1"/>
</dbReference>
<evidence type="ECO:0000256" key="9">
    <source>
        <dbReference type="SAM" id="Coils"/>
    </source>
</evidence>
<dbReference type="InterPro" id="IPR045069">
    <property type="entry name" value="MATE_euk"/>
</dbReference>
<feature type="transmembrane region" description="Helical" evidence="8">
    <location>
        <begin position="120"/>
        <end position="139"/>
    </location>
</feature>
<dbReference type="AlphaFoldDB" id="M8BXK4"/>
<dbReference type="InterPro" id="IPR011990">
    <property type="entry name" value="TPR-like_helical_dom_sf"/>
</dbReference>
<dbReference type="Pfam" id="PF01535">
    <property type="entry name" value="PPR"/>
    <property type="match status" value="2"/>
</dbReference>
<evidence type="ECO:0000256" key="8">
    <source>
        <dbReference type="RuleBase" id="RU004914"/>
    </source>
</evidence>
<dbReference type="GO" id="GO:1990961">
    <property type="term" value="P:xenobiotic detoxification by transmembrane export across the plasma membrane"/>
    <property type="evidence" value="ECO:0007669"/>
    <property type="project" value="InterPro"/>
</dbReference>
<evidence type="ECO:0000256" key="2">
    <source>
        <dbReference type="ARBA" id="ARBA00010199"/>
    </source>
</evidence>
<evidence type="ECO:0000256" key="4">
    <source>
        <dbReference type="ARBA" id="ARBA00022737"/>
    </source>
</evidence>
<dbReference type="EnsemblPlants" id="EMT11569">
    <property type="protein sequence ID" value="EMT11569"/>
    <property type="gene ID" value="F775_21552"/>
</dbReference>
<evidence type="ECO:0000256" key="6">
    <source>
        <dbReference type="ARBA" id="ARBA00022989"/>
    </source>
</evidence>
<comment type="subcellular location">
    <subcellularLocation>
        <location evidence="1">Membrane</location>
        <topology evidence="1">Multi-pass membrane protein</topology>
    </subcellularLocation>
</comment>